<evidence type="ECO:0000256" key="3">
    <source>
        <dbReference type="ARBA" id="ARBA00022679"/>
    </source>
</evidence>
<keyword evidence="6" id="KW-0072">Autophagy</keyword>
<dbReference type="EMBL" id="JAPEUX010000010">
    <property type="protein sequence ID" value="KAJ4344520.1"/>
    <property type="molecule type" value="Genomic_DNA"/>
</dbReference>
<keyword evidence="5" id="KW-0653">Protein transport</keyword>
<comment type="similarity">
    <text evidence="1">Belongs to the ATG10 family.</text>
</comment>
<dbReference type="GO" id="GO:0032446">
    <property type="term" value="P:protein modification by small protein conjugation"/>
    <property type="evidence" value="ECO:0007669"/>
    <property type="project" value="TreeGrafter"/>
</dbReference>
<organism evidence="8 9">
    <name type="scientific">Didymosphaeria variabile</name>
    <dbReference type="NCBI Taxonomy" id="1932322"/>
    <lineage>
        <taxon>Eukaryota</taxon>
        <taxon>Fungi</taxon>
        <taxon>Dikarya</taxon>
        <taxon>Ascomycota</taxon>
        <taxon>Pezizomycotina</taxon>
        <taxon>Dothideomycetes</taxon>
        <taxon>Pleosporomycetidae</taxon>
        <taxon>Pleosporales</taxon>
        <taxon>Massarineae</taxon>
        <taxon>Didymosphaeriaceae</taxon>
        <taxon>Didymosphaeria</taxon>
    </lineage>
</organism>
<name>A0A9W9C5Y9_9PLEO</name>
<dbReference type="GO" id="GO:0015031">
    <property type="term" value="P:protein transport"/>
    <property type="evidence" value="ECO:0007669"/>
    <property type="project" value="UniProtKB-KW"/>
</dbReference>
<evidence type="ECO:0000313" key="9">
    <source>
        <dbReference type="Proteomes" id="UP001140513"/>
    </source>
</evidence>
<proteinExistence type="inferred from homology"/>
<evidence type="ECO:0000256" key="4">
    <source>
        <dbReference type="ARBA" id="ARBA00022786"/>
    </source>
</evidence>
<dbReference type="GO" id="GO:0005829">
    <property type="term" value="C:cytosol"/>
    <property type="evidence" value="ECO:0007669"/>
    <property type="project" value="TreeGrafter"/>
</dbReference>
<dbReference type="PANTHER" id="PTHR14957">
    <property type="entry name" value="UBIQUITIN-LIKE-CONJUGATING ENZYME ATG10"/>
    <property type="match status" value="1"/>
</dbReference>
<keyword evidence="5" id="KW-0813">Transport</keyword>
<evidence type="ECO:0000313" key="8">
    <source>
        <dbReference type="EMBL" id="KAJ4344520.1"/>
    </source>
</evidence>
<dbReference type="OrthoDB" id="4089664at2759"/>
<evidence type="ECO:0000256" key="2">
    <source>
        <dbReference type="ARBA" id="ARBA00021099"/>
    </source>
</evidence>
<evidence type="ECO:0000256" key="1">
    <source>
        <dbReference type="ARBA" id="ARBA00005696"/>
    </source>
</evidence>
<protein>
    <recommendedName>
        <fullName evidence="2">Ubiquitin-like-conjugating enzyme ATG10</fullName>
    </recommendedName>
    <alternativeName>
        <fullName evidence="7">Autophagy-related protein 10</fullName>
    </alternativeName>
</protein>
<evidence type="ECO:0000256" key="6">
    <source>
        <dbReference type="ARBA" id="ARBA00023006"/>
    </source>
</evidence>
<keyword evidence="4" id="KW-0833">Ubl conjugation pathway</keyword>
<dbReference type="Gene3D" id="3.30.1460.50">
    <property type="match status" value="1"/>
</dbReference>
<dbReference type="Proteomes" id="UP001140513">
    <property type="component" value="Unassembled WGS sequence"/>
</dbReference>
<dbReference type="InterPro" id="IPR007135">
    <property type="entry name" value="Atg3/Atg10"/>
</dbReference>
<keyword evidence="3" id="KW-0808">Transferase</keyword>
<reference evidence="8" key="1">
    <citation type="submission" date="2022-10" db="EMBL/GenBank/DDBJ databases">
        <title>Tapping the CABI collections for fungal endophytes: first genome assemblies for Collariella, Neodidymelliopsis, Ascochyta clinopodiicola, Didymella pomorum, Didymosphaeria variabile, Neocosmospora piperis and Neocucurbitaria cava.</title>
        <authorList>
            <person name="Hill R."/>
        </authorList>
    </citation>
    <scope>NUCLEOTIDE SEQUENCE</scope>
    <source>
        <strain evidence="8">IMI 356815</strain>
    </source>
</reference>
<sequence>MDLVASFPHLSAAEFHTACTTLVDSFNLLQAASHKEHWTACTLDSHESLLRINKEFPVPYPSESHVQDNEDAGLEEDDEEALDHKDVNTPLIHYDILLSPTYSVPVLYFHISDTLHRYPPTMDTLYKHIITQEYIDQTKDVGVLGGITITDHPILNRPVFFIHPCRTAEVMEASMGGKPATSLGYLLMWIGAMGKSVGLDIPLQLILQAKR</sequence>
<dbReference type="AlphaFoldDB" id="A0A9W9C5Y9"/>
<gene>
    <name evidence="8" type="ORF">N0V89_012263</name>
</gene>
<dbReference type="RefSeq" id="XP_056064972.1">
    <property type="nucleotide sequence ID" value="XM_056220985.1"/>
</dbReference>
<accession>A0A9W9C5Y9</accession>
<evidence type="ECO:0000256" key="7">
    <source>
        <dbReference type="ARBA" id="ARBA00029833"/>
    </source>
</evidence>
<dbReference type="GO" id="GO:0000422">
    <property type="term" value="P:autophagy of mitochondrion"/>
    <property type="evidence" value="ECO:0007669"/>
    <property type="project" value="TreeGrafter"/>
</dbReference>
<evidence type="ECO:0000256" key="5">
    <source>
        <dbReference type="ARBA" id="ARBA00022927"/>
    </source>
</evidence>
<dbReference type="PANTHER" id="PTHR14957:SF1">
    <property type="entry name" value="UBIQUITIN-LIKE-CONJUGATING ENZYME ATG10"/>
    <property type="match status" value="1"/>
</dbReference>
<dbReference type="GO" id="GO:0000045">
    <property type="term" value="P:autophagosome assembly"/>
    <property type="evidence" value="ECO:0007669"/>
    <property type="project" value="TreeGrafter"/>
</dbReference>
<dbReference type="Pfam" id="PF03987">
    <property type="entry name" value="Autophagy_act_C"/>
    <property type="match status" value="1"/>
</dbReference>
<dbReference type="GeneID" id="80915793"/>
<comment type="caution">
    <text evidence="8">The sequence shown here is derived from an EMBL/GenBank/DDBJ whole genome shotgun (WGS) entry which is preliminary data.</text>
</comment>
<dbReference type="GO" id="GO:0061651">
    <property type="term" value="F:Atg12 conjugating enzyme activity"/>
    <property type="evidence" value="ECO:0007669"/>
    <property type="project" value="TreeGrafter"/>
</dbReference>
<keyword evidence="9" id="KW-1185">Reference proteome</keyword>